<accession>A0A7S4CZY0</accession>
<dbReference type="AlphaFoldDB" id="A0A7S4CZY0"/>
<name>A0A7S4CZY0_9EUGL</name>
<dbReference type="EMBL" id="HBJA01064703">
    <property type="protein sequence ID" value="CAE0811682.1"/>
    <property type="molecule type" value="Transcribed_RNA"/>
</dbReference>
<organism evidence="1">
    <name type="scientific">Eutreptiella gymnastica</name>
    <dbReference type="NCBI Taxonomy" id="73025"/>
    <lineage>
        <taxon>Eukaryota</taxon>
        <taxon>Discoba</taxon>
        <taxon>Euglenozoa</taxon>
        <taxon>Euglenida</taxon>
        <taxon>Spirocuta</taxon>
        <taxon>Euglenophyceae</taxon>
        <taxon>Eutreptiales</taxon>
        <taxon>Eutreptiaceae</taxon>
        <taxon>Eutreptiella</taxon>
    </lineage>
</organism>
<reference evidence="1" key="1">
    <citation type="submission" date="2021-01" db="EMBL/GenBank/DDBJ databases">
        <authorList>
            <person name="Corre E."/>
            <person name="Pelletier E."/>
            <person name="Niang G."/>
            <person name="Scheremetjew M."/>
            <person name="Finn R."/>
            <person name="Kale V."/>
            <person name="Holt S."/>
            <person name="Cochrane G."/>
            <person name="Meng A."/>
            <person name="Brown T."/>
            <person name="Cohen L."/>
        </authorList>
    </citation>
    <scope>NUCLEOTIDE SEQUENCE</scope>
    <source>
        <strain evidence="1">CCMP1594</strain>
    </source>
</reference>
<sequence>MHAGSHKFAQSDRQKGHTPTYAFFQGMTGIVERICTKMQVGMHKVHFVNIERFWLVPGWFCPLPSLKPSQSSLSWEAENAFMWNDQQYQHVQSQSVILPGR</sequence>
<protein>
    <submittedName>
        <fullName evidence="1">Uncharacterized protein</fullName>
    </submittedName>
</protein>
<proteinExistence type="predicted"/>
<evidence type="ECO:0000313" key="1">
    <source>
        <dbReference type="EMBL" id="CAE0811682.1"/>
    </source>
</evidence>
<gene>
    <name evidence="1" type="ORF">EGYM00163_LOCUS22830</name>
</gene>